<reference evidence="6" key="2">
    <citation type="journal article" date="2018" name="BMC Genomics">
        <title>Whole genome sequencing and function prediction of 133 gut anaerobes isolated from chicken caecum in pure cultures.</title>
        <authorList>
            <person name="Medvecky M."/>
            <person name="Cejkova D."/>
            <person name="Polansky O."/>
            <person name="Karasova D."/>
            <person name="Kubasova T."/>
            <person name="Cizek A."/>
            <person name="Rychlik I."/>
        </authorList>
    </citation>
    <scope>NUCLEOTIDE SEQUENCE</scope>
    <source>
        <strain evidence="6">An178</strain>
    </source>
</reference>
<evidence type="ECO:0000313" key="7">
    <source>
        <dbReference type="Proteomes" id="UP000195447"/>
    </source>
</evidence>
<dbReference type="Proteomes" id="UP001220658">
    <property type="component" value="Unassembled WGS sequence"/>
</dbReference>
<dbReference type="InterPro" id="IPR005650">
    <property type="entry name" value="BlaI_family"/>
</dbReference>
<evidence type="ECO:0000313" key="6">
    <source>
        <dbReference type="EMBL" id="OUP61940.1"/>
    </source>
</evidence>
<dbReference type="InterPro" id="IPR036388">
    <property type="entry name" value="WH-like_DNA-bd_sf"/>
</dbReference>
<evidence type="ECO:0000256" key="4">
    <source>
        <dbReference type="ARBA" id="ARBA00023163"/>
    </source>
</evidence>
<evidence type="ECO:0000256" key="2">
    <source>
        <dbReference type="ARBA" id="ARBA00023015"/>
    </source>
</evidence>
<keyword evidence="2" id="KW-0805">Transcription regulation</keyword>
<keyword evidence="3" id="KW-0238">DNA-binding</keyword>
<dbReference type="EMBL" id="NFKM01000001">
    <property type="protein sequence ID" value="OUP61940.1"/>
    <property type="molecule type" value="Genomic_DNA"/>
</dbReference>
<dbReference type="EMBL" id="JAQNCK010000011">
    <property type="protein sequence ID" value="MDC0828082.1"/>
    <property type="molecule type" value="Genomic_DNA"/>
</dbReference>
<keyword evidence="7" id="KW-1185">Reference proteome</keyword>
<evidence type="ECO:0000313" key="5">
    <source>
        <dbReference type="EMBL" id="MDC0828082.1"/>
    </source>
</evidence>
<reference evidence="7" key="1">
    <citation type="submission" date="2017-04" db="EMBL/GenBank/DDBJ databases">
        <title>Function of individual gut microbiota members based on whole genome sequencing of pure cultures obtained from chicken caecum.</title>
        <authorList>
            <person name="Medvecky M."/>
            <person name="Cejkova D."/>
            <person name="Polansky O."/>
            <person name="Karasova D."/>
            <person name="Kubasova T."/>
            <person name="Cizek A."/>
            <person name="Rychlik I."/>
        </authorList>
    </citation>
    <scope>NUCLEOTIDE SEQUENCE [LARGE SCALE GENOMIC DNA]</scope>
    <source>
        <strain evidence="7">An178</strain>
    </source>
</reference>
<comment type="caution">
    <text evidence="6">The sequence shown here is derived from an EMBL/GenBank/DDBJ whole genome shotgun (WGS) entry which is preliminary data.</text>
</comment>
<keyword evidence="4" id="KW-0804">Transcription</keyword>
<dbReference type="GO" id="GO:0045892">
    <property type="term" value="P:negative regulation of DNA-templated transcription"/>
    <property type="evidence" value="ECO:0007669"/>
    <property type="project" value="InterPro"/>
</dbReference>
<dbReference type="SUPFAM" id="SSF46785">
    <property type="entry name" value="Winged helix' DNA-binding domain"/>
    <property type="match status" value="1"/>
</dbReference>
<dbReference type="GO" id="GO:0003677">
    <property type="term" value="F:DNA binding"/>
    <property type="evidence" value="ECO:0007669"/>
    <property type="project" value="UniProtKB-KW"/>
</dbReference>
<dbReference type="GeneID" id="79876234"/>
<accession>A0A1Y4M177</accession>
<comment type="similarity">
    <text evidence="1">Belongs to the BlaI transcriptional regulatory family.</text>
</comment>
<dbReference type="Gene3D" id="1.10.10.10">
    <property type="entry name" value="Winged helix-like DNA-binding domain superfamily/Winged helix DNA-binding domain"/>
    <property type="match status" value="1"/>
</dbReference>
<dbReference type="Pfam" id="PF03965">
    <property type="entry name" value="Penicillinase_R"/>
    <property type="match status" value="1"/>
</dbReference>
<organism evidence="6 7">
    <name type="scientific">Faecalitalea cylindroides</name>
    <dbReference type="NCBI Taxonomy" id="39483"/>
    <lineage>
        <taxon>Bacteria</taxon>
        <taxon>Bacillati</taxon>
        <taxon>Bacillota</taxon>
        <taxon>Erysipelotrichia</taxon>
        <taxon>Erysipelotrichales</taxon>
        <taxon>Erysipelotrichaceae</taxon>
        <taxon>Faecalitalea</taxon>
    </lineage>
</organism>
<evidence type="ECO:0000256" key="1">
    <source>
        <dbReference type="ARBA" id="ARBA00011046"/>
    </source>
</evidence>
<dbReference type="AlphaFoldDB" id="A0A1Y4M177"/>
<proteinExistence type="inferred from homology"/>
<protein>
    <submittedName>
        <fullName evidence="5">BlaI/MecI/CopY family transcriptional regulator</fullName>
    </submittedName>
</protein>
<dbReference type="RefSeq" id="WP_022355747.1">
    <property type="nucleotide sequence ID" value="NZ_CABKSV010000084.1"/>
</dbReference>
<gene>
    <name evidence="6" type="ORF">B5F14_00720</name>
    <name evidence="5" type="ORF">POG00_05090</name>
</gene>
<dbReference type="Proteomes" id="UP000195447">
    <property type="component" value="Unassembled WGS sequence"/>
</dbReference>
<reference evidence="5" key="3">
    <citation type="submission" date="2023-01" db="EMBL/GenBank/DDBJ databases">
        <title>Human gut microbiome strain richness.</title>
        <authorList>
            <person name="Chen-Liaw A."/>
        </authorList>
    </citation>
    <scope>NUCLEOTIDE SEQUENCE</scope>
    <source>
        <strain evidence="5">D55st1_G4_D55t1_190419</strain>
    </source>
</reference>
<evidence type="ECO:0000256" key="3">
    <source>
        <dbReference type="ARBA" id="ARBA00023125"/>
    </source>
</evidence>
<name>A0A1Y4M177_9FIRM</name>
<sequence length="121" mass="14077">MATKHLTVRENEIMEIFWHSDKPLSANDVYNVQPELSKNTIQAVLRKLLKMNYLEVAGIGYNKNSLTREFKASISQSQYFSNFLVESESFQLACQFVKKTKDTKSLEELENLIQERIKKLS</sequence>
<dbReference type="InterPro" id="IPR036390">
    <property type="entry name" value="WH_DNA-bd_sf"/>
</dbReference>